<reference evidence="1 2" key="1">
    <citation type="submission" date="2018-08" db="EMBL/GenBank/DDBJ databases">
        <authorList>
            <person name="Laetsch R D."/>
            <person name="Stevens L."/>
            <person name="Kumar S."/>
            <person name="Blaxter L. M."/>
        </authorList>
    </citation>
    <scope>NUCLEOTIDE SEQUENCE [LARGE SCALE GENOMIC DNA]</scope>
</reference>
<protein>
    <submittedName>
        <fullName evidence="1">Uncharacterized protein</fullName>
    </submittedName>
</protein>
<proteinExistence type="predicted"/>
<organism evidence="1 2">
    <name type="scientific">Litomosoides sigmodontis</name>
    <name type="common">Filarial nematode worm</name>
    <dbReference type="NCBI Taxonomy" id="42156"/>
    <lineage>
        <taxon>Eukaryota</taxon>
        <taxon>Metazoa</taxon>
        <taxon>Ecdysozoa</taxon>
        <taxon>Nematoda</taxon>
        <taxon>Chromadorea</taxon>
        <taxon>Rhabditida</taxon>
        <taxon>Spirurina</taxon>
        <taxon>Spiruromorpha</taxon>
        <taxon>Filarioidea</taxon>
        <taxon>Onchocercidae</taxon>
        <taxon>Litomosoides</taxon>
    </lineage>
</organism>
<gene>
    <name evidence="1" type="ORF">NLS_LOCUS3310</name>
</gene>
<dbReference type="EMBL" id="UYRX01000176">
    <property type="protein sequence ID" value="VDK76531.1"/>
    <property type="molecule type" value="Genomic_DNA"/>
</dbReference>
<keyword evidence="2" id="KW-1185">Reference proteome</keyword>
<dbReference type="Proteomes" id="UP000277928">
    <property type="component" value="Unassembled WGS sequence"/>
</dbReference>
<sequence length="67" mass="7427">MEGWTVESAKESFGYLIWSVGAADNRRGTWAEEWRLGRVQLMSRITCGILLCVPRYDCGGGSPCSRG</sequence>
<evidence type="ECO:0000313" key="2">
    <source>
        <dbReference type="Proteomes" id="UP000277928"/>
    </source>
</evidence>
<accession>A0A3P6UGV0</accession>
<dbReference type="AlphaFoldDB" id="A0A3P6UGV0"/>
<evidence type="ECO:0000313" key="1">
    <source>
        <dbReference type="EMBL" id="VDK76531.1"/>
    </source>
</evidence>
<name>A0A3P6UGV0_LITSI</name>